<keyword evidence="3 5" id="KW-1133">Transmembrane helix</keyword>
<organism evidence="6 7">
    <name type="scientific">Candidatus Defluviibacterium haderslevense</name>
    <dbReference type="NCBI Taxonomy" id="2981993"/>
    <lineage>
        <taxon>Bacteria</taxon>
        <taxon>Pseudomonadati</taxon>
        <taxon>Bacteroidota</taxon>
        <taxon>Saprospiria</taxon>
        <taxon>Saprospirales</taxon>
        <taxon>Saprospiraceae</taxon>
        <taxon>Candidatus Defluviibacterium</taxon>
    </lineage>
</organism>
<feature type="transmembrane region" description="Helical" evidence="5">
    <location>
        <begin position="223"/>
        <end position="242"/>
    </location>
</feature>
<evidence type="ECO:0000256" key="5">
    <source>
        <dbReference type="RuleBase" id="RU363041"/>
    </source>
</evidence>
<keyword evidence="4 5" id="KW-0472">Membrane</keyword>
<feature type="transmembrane region" description="Helical" evidence="5">
    <location>
        <begin position="198"/>
        <end position="217"/>
    </location>
</feature>
<protein>
    <recommendedName>
        <fullName evidence="5">Probable membrane transporter protein</fullName>
    </recommendedName>
</protein>
<feature type="transmembrane region" description="Helical" evidence="5">
    <location>
        <begin position="42"/>
        <end position="60"/>
    </location>
</feature>
<evidence type="ECO:0000256" key="3">
    <source>
        <dbReference type="ARBA" id="ARBA00022989"/>
    </source>
</evidence>
<dbReference type="Pfam" id="PF01925">
    <property type="entry name" value="TauE"/>
    <property type="match status" value="1"/>
</dbReference>
<evidence type="ECO:0000256" key="2">
    <source>
        <dbReference type="ARBA" id="ARBA00022692"/>
    </source>
</evidence>
<proteinExistence type="inferred from homology"/>
<evidence type="ECO:0000256" key="1">
    <source>
        <dbReference type="ARBA" id="ARBA00004141"/>
    </source>
</evidence>
<comment type="similarity">
    <text evidence="5">Belongs to the 4-toluene sulfonate uptake permease (TSUP) (TC 2.A.102) family.</text>
</comment>
<comment type="subcellular location">
    <subcellularLocation>
        <location evidence="5">Cell membrane</location>
        <topology evidence="5">Multi-pass membrane protein</topology>
    </subcellularLocation>
    <subcellularLocation>
        <location evidence="1">Membrane</location>
        <topology evidence="1">Multi-pass membrane protein</topology>
    </subcellularLocation>
</comment>
<keyword evidence="2 5" id="KW-0812">Transmembrane</keyword>
<dbReference type="GO" id="GO:0005886">
    <property type="term" value="C:plasma membrane"/>
    <property type="evidence" value="ECO:0007669"/>
    <property type="project" value="UniProtKB-SubCell"/>
</dbReference>
<dbReference type="PANTHER" id="PTHR43701:SF5">
    <property type="entry name" value="MEMBRANE TRANSPORTER PROTEIN-RELATED"/>
    <property type="match status" value="1"/>
</dbReference>
<dbReference type="InterPro" id="IPR002781">
    <property type="entry name" value="TM_pro_TauE-like"/>
</dbReference>
<feature type="transmembrane region" description="Helical" evidence="5">
    <location>
        <begin position="72"/>
        <end position="90"/>
    </location>
</feature>
<feature type="transmembrane region" description="Helical" evidence="5">
    <location>
        <begin position="169"/>
        <end position="189"/>
    </location>
</feature>
<gene>
    <name evidence="6" type="ORF">IPO85_16125</name>
</gene>
<sequence>MYLDLLFYGLLLIVAFLYASVGHGGASGYLALMALFSFVPDTMRSTALILNVLVSGIAFIQYSRKGYFKWDLFWPFAITSIPAAFIGGMIHVDDGIYKKILAILLIFSVIKLLDITDMLKTPKIKHSILWSLMIGFLIGIFSGMIGIGGGIILSPLILMLHWADMKQTAAVSSLFIFVNSISGLIGLSFNGLIMNESLFLMVMISATGGLLGSYIGASKLHVSKLKIVLSMVLIIAAIKLLFT</sequence>
<feature type="transmembrane region" description="Helical" evidence="5">
    <location>
        <begin position="7"/>
        <end position="36"/>
    </location>
</feature>
<comment type="caution">
    <text evidence="6">The sequence shown here is derived from an EMBL/GenBank/DDBJ whole genome shotgun (WGS) entry which is preliminary data.</text>
</comment>
<feature type="transmembrane region" description="Helical" evidence="5">
    <location>
        <begin position="128"/>
        <end position="157"/>
    </location>
</feature>
<evidence type="ECO:0000313" key="7">
    <source>
        <dbReference type="Proteomes" id="UP000808349"/>
    </source>
</evidence>
<evidence type="ECO:0000313" key="6">
    <source>
        <dbReference type="EMBL" id="MBK9719006.1"/>
    </source>
</evidence>
<dbReference type="PANTHER" id="PTHR43701">
    <property type="entry name" value="MEMBRANE TRANSPORTER PROTEIN MJ0441-RELATED"/>
    <property type="match status" value="1"/>
</dbReference>
<reference evidence="6 7" key="1">
    <citation type="submission" date="2020-10" db="EMBL/GenBank/DDBJ databases">
        <title>Connecting structure to function with the recovery of over 1000 high-quality activated sludge metagenome-assembled genomes encoding full-length rRNA genes using long-read sequencing.</title>
        <authorList>
            <person name="Singleton C.M."/>
            <person name="Petriglieri F."/>
            <person name="Kristensen J.M."/>
            <person name="Kirkegaard R.H."/>
            <person name="Michaelsen T.Y."/>
            <person name="Andersen M.H."/>
            <person name="Karst S.M."/>
            <person name="Dueholm M.S."/>
            <person name="Nielsen P.H."/>
            <person name="Albertsen M."/>
        </authorList>
    </citation>
    <scope>NUCLEOTIDE SEQUENCE [LARGE SCALE GENOMIC DNA]</scope>
    <source>
        <strain evidence="6">Ribe_18-Q3-R11-54_BAT3C.373</strain>
    </source>
</reference>
<dbReference type="AlphaFoldDB" id="A0A9D7XFT1"/>
<evidence type="ECO:0000256" key="4">
    <source>
        <dbReference type="ARBA" id="ARBA00023136"/>
    </source>
</evidence>
<dbReference type="Proteomes" id="UP000808349">
    <property type="component" value="Unassembled WGS sequence"/>
</dbReference>
<accession>A0A9D7XFT1</accession>
<keyword evidence="5" id="KW-1003">Cell membrane</keyword>
<name>A0A9D7XFT1_9BACT</name>
<dbReference type="EMBL" id="JADKFW010000014">
    <property type="protein sequence ID" value="MBK9719006.1"/>
    <property type="molecule type" value="Genomic_DNA"/>
</dbReference>
<feature type="transmembrane region" description="Helical" evidence="5">
    <location>
        <begin position="96"/>
        <end position="116"/>
    </location>
</feature>
<dbReference type="InterPro" id="IPR051598">
    <property type="entry name" value="TSUP/Inactive_protease-like"/>
</dbReference>